<feature type="transmembrane region" description="Helical" evidence="2">
    <location>
        <begin position="54"/>
        <end position="75"/>
    </location>
</feature>
<feature type="region of interest" description="Disordered" evidence="1">
    <location>
        <begin position="1"/>
        <end position="36"/>
    </location>
</feature>
<reference evidence="4" key="2">
    <citation type="journal article" date="2017" name="Nat. Plants">
        <title>The Aegilops tauschii genome reveals multiple impacts of transposons.</title>
        <authorList>
            <person name="Zhao G."/>
            <person name="Zou C."/>
            <person name="Li K."/>
            <person name="Wang K."/>
            <person name="Li T."/>
            <person name="Gao L."/>
            <person name="Zhang X."/>
            <person name="Wang H."/>
            <person name="Yang Z."/>
            <person name="Liu X."/>
            <person name="Jiang W."/>
            <person name="Mao L."/>
            <person name="Kong X."/>
            <person name="Jiao Y."/>
            <person name="Jia J."/>
        </authorList>
    </citation>
    <scope>NUCLEOTIDE SEQUENCE [LARGE SCALE GENOMIC DNA]</scope>
    <source>
        <strain evidence="4">cv. AL8/78</strain>
    </source>
</reference>
<dbReference type="Gramene" id="AET3Gv20806600.6">
    <property type="protein sequence ID" value="AET3Gv20806600.6"/>
    <property type="gene ID" value="AET3Gv20806600"/>
</dbReference>
<name>A0A453FWH0_AEGTS</name>
<sequence length="92" mass="9926">RTWCPGPTRGASARRRRRSGTTATRSTASGSSGSRRRCCCSASDRGFRRGMSAVASPLFCTVLYFMSVSACDLNLKKKKKCEVSGLLTLLNA</sequence>
<evidence type="ECO:0000256" key="1">
    <source>
        <dbReference type="SAM" id="MobiDB-lite"/>
    </source>
</evidence>
<evidence type="ECO:0000256" key="2">
    <source>
        <dbReference type="SAM" id="Phobius"/>
    </source>
</evidence>
<dbReference type="EnsemblPlants" id="AET3Gv20806600.6">
    <property type="protein sequence ID" value="AET3Gv20806600.6"/>
    <property type="gene ID" value="AET3Gv20806600"/>
</dbReference>
<reference evidence="3" key="5">
    <citation type="journal article" date="2021" name="G3 (Bethesda)">
        <title>Aegilops tauschii genome assembly Aet v5.0 features greater sequence contiguity and improved annotation.</title>
        <authorList>
            <person name="Wang L."/>
            <person name="Zhu T."/>
            <person name="Rodriguez J.C."/>
            <person name="Deal K.R."/>
            <person name="Dubcovsky J."/>
            <person name="McGuire P.E."/>
            <person name="Lux T."/>
            <person name="Spannagl M."/>
            <person name="Mayer K.F.X."/>
            <person name="Baldrich P."/>
            <person name="Meyers B.C."/>
            <person name="Huo N."/>
            <person name="Gu Y.Q."/>
            <person name="Zhou H."/>
            <person name="Devos K.M."/>
            <person name="Bennetzen J.L."/>
            <person name="Unver T."/>
            <person name="Budak H."/>
            <person name="Gulick P.J."/>
            <person name="Galiba G."/>
            <person name="Kalapos B."/>
            <person name="Nelson D.R."/>
            <person name="Li P."/>
            <person name="You F.M."/>
            <person name="Luo M.C."/>
            <person name="Dvorak J."/>
        </authorList>
    </citation>
    <scope>NUCLEOTIDE SEQUENCE [LARGE SCALE GENOMIC DNA]</scope>
    <source>
        <strain evidence="3">cv. AL8/78</strain>
    </source>
</reference>
<evidence type="ECO:0000313" key="3">
    <source>
        <dbReference type="EnsemblPlants" id="AET3Gv20806600.6"/>
    </source>
</evidence>
<protein>
    <submittedName>
        <fullName evidence="3">Uncharacterized protein</fullName>
    </submittedName>
</protein>
<organism evidence="3 4">
    <name type="scientific">Aegilops tauschii subsp. strangulata</name>
    <name type="common">Goatgrass</name>
    <dbReference type="NCBI Taxonomy" id="200361"/>
    <lineage>
        <taxon>Eukaryota</taxon>
        <taxon>Viridiplantae</taxon>
        <taxon>Streptophyta</taxon>
        <taxon>Embryophyta</taxon>
        <taxon>Tracheophyta</taxon>
        <taxon>Spermatophyta</taxon>
        <taxon>Magnoliopsida</taxon>
        <taxon>Liliopsida</taxon>
        <taxon>Poales</taxon>
        <taxon>Poaceae</taxon>
        <taxon>BOP clade</taxon>
        <taxon>Pooideae</taxon>
        <taxon>Triticodae</taxon>
        <taxon>Triticeae</taxon>
        <taxon>Triticinae</taxon>
        <taxon>Aegilops</taxon>
    </lineage>
</organism>
<dbReference type="Proteomes" id="UP000015105">
    <property type="component" value="Chromosome 3D"/>
</dbReference>
<reference evidence="3" key="3">
    <citation type="journal article" date="2017" name="Nature">
        <title>Genome sequence of the progenitor of the wheat D genome Aegilops tauschii.</title>
        <authorList>
            <person name="Luo M.C."/>
            <person name="Gu Y.Q."/>
            <person name="Puiu D."/>
            <person name="Wang H."/>
            <person name="Twardziok S.O."/>
            <person name="Deal K.R."/>
            <person name="Huo N."/>
            <person name="Zhu T."/>
            <person name="Wang L."/>
            <person name="Wang Y."/>
            <person name="McGuire P.E."/>
            <person name="Liu S."/>
            <person name="Long H."/>
            <person name="Ramasamy R.K."/>
            <person name="Rodriguez J.C."/>
            <person name="Van S.L."/>
            <person name="Yuan L."/>
            <person name="Wang Z."/>
            <person name="Xia Z."/>
            <person name="Xiao L."/>
            <person name="Anderson O.D."/>
            <person name="Ouyang S."/>
            <person name="Liang Y."/>
            <person name="Zimin A.V."/>
            <person name="Pertea G."/>
            <person name="Qi P."/>
            <person name="Bennetzen J.L."/>
            <person name="Dai X."/>
            <person name="Dawson M.W."/>
            <person name="Muller H.G."/>
            <person name="Kugler K."/>
            <person name="Rivarola-Duarte L."/>
            <person name="Spannagl M."/>
            <person name="Mayer K.F.X."/>
            <person name="Lu F.H."/>
            <person name="Bevan M.W."/>
            <person name="Leroy P."/>
            <person name="Li P."/>
            <person name="You F.M."/>
            <person name="Sun Q."/>
            <person name="Liu Z."/>
            <person name="Lyons E."/>
            <person name="Wicker T."/>
            <person name="Salzberg S.L."/>
            <person name="Devos K.M."/>
            <person name="Dvorak J."/>
        </authorList>
    </citation>
    <scope>NUCLEOTIDE SEQUENCE [LARGE SCALE GENOMIC DNA]</scope>
    <source>
        <strain evidence="3">cv. AL8/78</strain>
    </source>
</reference>
<reference evidence="3" key="4">
    <citation type="submission" date="2019-03" db="UniProtKB">
        <authorList>
            <consortium name="EnsemblPlants"/>
        </authorList>
    </citation>
    <scope>IDENTIFICATION</scope>
</reference>
<dbReference type="AlphaFoldDB" id="A0A453FWH0"/>
<reference evidence="4" key="1">
    <citation type="journal article" date="2014" name="Science">
        <title>Ancient hybridizations among the ancestral genomes of bread wheat.</title>
        <authorList>
            <consortium name="International Wheat Genome Sequencing Consortium,"/>
            <person name="Marcussen T."/>
            <person name="Sandve S.R."/>
            <person name="Heier L."/>
            <person name="Spannagl M."/>
            <person name="Pfeifer M."/>
            <person name="Jakobsen K.S."/>
            <person name="Wulff B.B."/>
            <person name="Steuernagel B."/>
            <person name="Mayer K.F."/>
            <person name="Olsen O.A."/>
        </authorList>
    </citation>
    <scope>NUCLEOTIDE SEQUENCE [LARGE SCALE GENOMIC DNA]</scope>
    <source>
        <strain evidence="4">cv. AL8/78</strain>
    </source>
</reference>
<evidence type="ECO:0000313" key="4">
    <source>
        <dbReference type="Proteomes" id="UP000015105"/>
    </source>
</evidence>
<proteinExistence type="predicted"/>
<feature type="compositionally biased region" description="Low complexity" evidence="1">
    <location>
        <begin position="20"/>
        <end position="33"/>
    </location>
</feature>
<keyword evidence="2" id="KW-1133">Transmembrane helix</keyword>
<keyword evidence="2" id="KW-0472">Membrane</keyword>
<keyword evidence="4" id="KW-1185">Reference proteome</keyword>
<accession>A0A453FWH0</accession>
<keyword evidence="2" id="KW-0812">Transmembrane</keyword>